<comment type="subcellular location">
    <subcellularLocation>
        <location evidence="1">Mitochondrion</location>
    </subcellularLocation>
</comment>
<dbReference type="PANTHER" id="PTHR21396">
    <property type="entry name" value="39S RIBOSOMAL PROTEIN L43"/>
    <property type="match status" value="1"/>
</dbReference>
<evidence type="ECO:0000256" key="1">
    <source>
        <dbReference type="ARBA" id="ARBA00004173"/>
    </source>
</evidence>
<dbReference type="InParanoid" id="A0A0V0QH15"/>
<dbReference type="InterPro" id="IPR039927">
    <property type="entry name" value="Ribosomal_mL43"/>
</dbReference>
<feature type="domain" description="Ribosomal protein/NADH dehydrogenase" evidence="7">
    <location>
        <begin position="3"/>
        <end position="39"/>
    </location>
</feature>
<dbReference type="PANTHER" id="PTHR21396:SF2">
    <property type="entry name" value="LARGE RIBOSOMAL SUBUNIT PROTEIN ML43"/>
    <property type="match status" value="1"/>
</dbReference>
<organism evidence="8 9">
    <name type="scientific">Pseudocohnilembus persalinus</name>
    <name type="common">Ciliate</name>
    <dbReference type="NCBI Taxonomy" id="266149"/>
    <lineage>
        <taxon>Eukaryota</taxon>
        <taxon>Sar</taxon>
        <taxon>Alveolata</taxon>
        <taxon>Ciliophora</taxon>
        <taxon>Intramacronucleata</taxon>
        <taxon>Oligohymenophorea</taxon>
        <taxon>Scuticociliatia</taxon>
        <taxon>Philasterida</taxon>
        <taxon>Pseudocohnilembidae</taxon>
        <taxon>Pseudocohnilembus</taxon>
    </lineage>
</organism>
<evidence type="ECO:0000256" key="4">
    <source>
        <dbReference type="ARBA" id="ARBA00023128"/>
    </source>
</evidence>
<accession>A0A0V0QH15</accession>
<keyword evidence="3" id="KW-0689">Ribosomal protein</keyword>
<dbReference type="SUPFAM" id="SSF52833">
    <property type="entry name" value="Thioredoxin-like"/>
    <property type="match status" value="1"/>
</dbReference>
<dbReference type="Pfam" id="PF05047">
    <property type="entry name" value="L51_S25_CI-B8"/>
    <property type="match status" value="1"/>
</dbReference>
<keyword evidence="9" id="KW-1185">Reference proteome</keyword>
<dbReference type="InterPro" id="IPR007741">
    <property type="entry name" value="Ribosomal_mL43/mS25/NADH_DH"/>
</dbReference>
<keyword evidence="4" id="KW-0496">Mitochondrion</keyword>
<dbReference type="EMBL" id="LDAU01000170">
    <property type="protein sequence ID" value="KRX01486.1"/>
    <property type="molecule type" value="Genomic_DNA"/>
</dbReference>
<keyword evidence="5" id="KW-0687">Ribonucleoprotein</keyword>
<evidence type="ECO:0000256" key="5">
    <source>
        <dbReference type="ARBA" id="ARBA00023274"/>
    </source>
</evidence>
<evidence type="ECO:0000256" key="3">
    <source>
        <dbReference type="ARBA" id="ARBA00022980"/>
    </source>
</evidence>
<dbReference type="OrthoDB" id="88at2759"/>
<dbReference type="FunCoup" id="A0A0V0QH15">
    <property type="interactions" value="17"/>
</dbReference>
<evidence type="ECO:0000256" key="2">
    <source>
        <dbReference type="ARBA" id="ARBA00006073"/>
    </source>
</evidence>
<protein>
    <recommendedName>
        <fullName evidence="6">Large ribosomal subunit protein mL43</fullName>
    </recommendedName>
</protein>
<comment type="caution">
    <text evidence="8">The sequence shown here is derived from an EMBL/GenBank/DDBJ whole genome shotgun (WGS) entry which is preliminary data.</text>
</comment>
<dbReference type="Proteomes" id="UP000054937">
    <property type="component" value="Unassembled WGS sequence"/>
</dbReference>
<dbReference type="AlphaFoldDB" id="A0A0V0QH15"/>
<dbReference type="GO" id="GO:0005762">
    <property type="term" value="C:mitochondrial large ribosomal subunit"/>
    <property type="evidence" value="ECO:0007669"/>
    <property type="project" value="TreeGrafter"/>
</dbReference>
<dbReference type="GO" id="GO:0032543">
    <property type="term" value="P:mitochondrial translation"/>
    <property type="evidence" value="ECO:0007669"/>
    <property type="project" value="InterPro"/>
</dbReference>
<dbReference type="GO" id="GO:0003735">
    <property type="term" value="F:structural constituent of ribosome"/>
    <property type="evidence" value="ECO:0007669"/>
    <property type="project" value="InterPro"/>
</dbReference>
<evidence type="ECO:0000313" key="8">
    <source>
        <dbReference type="EMBL" id="KRX01486.1"/>
    </source>
</evidence>
<dbReference type="InterPro" id="IPR036249">
    <property type="entry name" value="Thioredoxin-like_sf"/>
</dbReference>
<gene>
    <name evidence="8" type="ORF">PPERSA_01389</name>
</gene>
<proteinExistence type="inferred from homology"/>
<reference evidence="8 9" key="1">
    <citation type="journal article" date="2015" name="Sci. Rep.">
        <title>Genome of the facultative scuticociliatosis pathogen Pseudocohnilembus persalinus provides insight into its virulence through horizontal gene transfer.</title>
        <authorList>
            <person name="Xiong J."/>
            <person name="Wang G."/>
            <person name="Cheng J."/>
            <person name="Tian M."/>
            <person name="Pan X."/>
            <person name="Warren A."/>
            <person name="Jiang C."/>
            <person name="Yuan D."/>
            <person name="Miao W."/>
        </authorList>
    </citation>
    <scope>NUCLEOTIDE SEQUENCE [LARGE SCALE GENOMIC DNA]</scope>
    <source>
        <strain evidence="8">36N120E</strain>
    </source>
</reference>
<dbReference type="Gene3D" id="3.40.30.10">
    <property type="entry name" value="Glutaredoxin"/>
    <property type="match status" value="1"/>
</dbReference>
<name>A0A0V0QH15_PSEPJ</name>
<evidence type="ECO:0000256" key="6">
    <source>
        <dbReference type="ARBA" id="ARBA00035188"/>
    </source>
</evidence>
<evidence type="ECO:0000259" key="7">
    <source>
        <dbReference type="Pfam" id="PF05047"/>
    </source>
</evidence>
<evidence type="ECO:0000313" key="9">
    <source>
        <dbReference type="Proteomes" id="UP000054937"/>
    </source>
</evidence>
<sequence>MTENPQIEFEFYKRRNHHPYISSTYINGYVKDFPLLNLSEDDIIEALNRVKNQSGRKFLPHKGQRVYGTKKSVQGMWNENLWNKQPEVELEKLRGPEKPDIQFELIDRDTNKSKYVYHKDIVKSFLKQQDKKWEKGEYL</sequence>
<comment type="similarity">
    <text evidence="2">Belongs to the mitochondrion-specific ribosomal protein mL43 family.</text>
</comment>